<feature type="region of interest" description="Disordered" evidence="1">
    <location>
        <begin position="59"/>
        <end position="80"/>
    </location>
</feature>
<evidence type="ECO:0000256" key="2">
    <source>
        <dbReference type="SAM" id="SignalP"/>
    </source>
</evidence>
<evidence type="ECO:0000313" key="3">
    <source>
        <dbReference type="EMBL" id="MBW76652.1"/>
    </source>
</evidence>
<evidence type="ECO:0000256" key="1">
    <source>
        <dbReference type="SAM" id="MobiDB-lite"/>
    </source>
</evidence>
<organism evidence="3">
    <name type="scientific">Anopheles darlingi</name>
    <name type="common">Mosquito</name>
    <dbReference type="NCBI Taxonomy" id="43151"/>
    <lineage>
        <taxon>Eukaryota</taxon>
        <taxon>Metazoa</taxon>
        <taxon>Ecdysozoa</taxon>
        <taxon>Arthropoda</taxon>
        <taxon>Hexapoda</taxon>
        <taxon>Insecta</taxon>
        <taxon>Pterygota</taxon>
        <taxon>Neoptera</taxon>
        <taxon>Endopterygota</taxon>
        <taxon>Diptera</taxon>
        <taxon>Nematocera</taxon>
        <taxon>Culicoidea</taxon>
        <taxon>Culicidae</taxon>
        <taxon>Anophelinae</taxon>
        <taxon>Anopheles</taxon>
    </lineage>
</organism>
<sequence>MHFYQRKCGRGWCCCCYLPSLLLSSYCRTMVCPDKSDAGAPSSSRLRCTSPRTRIPLAPLVQTHTRSNARRERKGCSQKQ</sequence>
<dbReference type="AlphaFoldDB" id="A0A2M4DGE1"/>
<proteinExistence type="predicted"/>
<keyword evidence="2" id="KW-0732">Signal</keyword>
<protein>
    <submittedName>
        <fullName evidence="3">Putative secreted protein</fullName>
    </submittedName>
</protein>
<feature type="chain" id="PRO_5014856908" evidence="2">
    <location>
        <begin position="28"/>
        <end position="80"/>
    </location>
</feature>
<feature type="signal peptide" evidence="2">
    <location>
        <begin position="1"/>
        <end position="27"/>
    </location>
</feature>
<reference evidence="3" key="1">
    <citation type="submission" date="2018-01" db="EMBL/GenBank/DDBJ databases">
        <title>An insight into the sialome of Amazonian anophelines.</title>
        <authorList>
            <person name="Ribeiro J.M."/>
            <person name="Scarpassa V."/>
            <person name="Calvo E."/>
        </authorList>
    </citation>
    <scope>NUCLEOTIDE SEQUENCE</scope>
</reference>
<dbReference type="EMBL" id="GGFL01012474">
    <property type="protein sequence ID" value="MBW76652.1"/>
    <property type="molecule type" value="Transcribed_RNA"/>
</dbReference>
<name>A0A2M4DGE1_ANODA</name>
<accession>A0A2M4DGE1</accession>